<dbReference type="Gene3D" id="3.90.550.10">
    <property type="entry name" value="Spore Coat Polysaccharide Biosynthesis Protein SpsA, Chain A"/>
    <property type="match status" value="1"/>
</dbReference>
<dbReference type="InterPro" id="IPR001173">
    <property type="entry name" value="Glyco_trans_2-like"/>
</dbReference>
<dbReference type="SUPFAM" id="SSF53756">
    <property type="entry name" value="UDP-Glycosyltransferase/glycogen phosphorylase"/>
    <property type="match status" value="2"/>
</dbReference>
<keyword evidence="1" id="KW-0175">Coiled coil</keyword>
<evidence type="ECO:0000259" key="2">
    <source>
        <dbReference type="Pfam" id="PF00535"/>
    </source>
</evidence>
<evidence type="ECO:0000256" key="1">
    <source>
        <dbReference type="SAM" id="Coils"/>
    </source>
</evidence>
<keyword evidence="3" id="KW-0808">Transferase</keyword>
<keyword evidence="4" id="KW-1185">Reference proteome</keyword>
<dbReference type="OrthoDB" id="5291101at2"/>
<dbReference type="CDD" id="cd03801">
    <property type="entry name" value="GT4_PimA-like"/>
    <property type="match status" value="1"/>
</dbReference>
<name>F9Y9S9_KETVW</name>
<dbReference type="EMBL" id="CP002018">
    <property type="protein sequence ID" value="AEM40181.1"/>
    <property type="molecule type" value="Genomic_DNA"/>
</dbReference>
<dbReference type="GO" id="GO:0016740">
    <property type="term" value="F:transferase activity"/>
    <property type="evidence" value="ECO:0007669"/>
    <property type="project" value="UniProtKB-KW"/>
</dbReference>
<dbReference type="Pfam" id="PF13692">
    <property type="entry name" value="Glyco_trans_1_4"/>
    <property type="match status" value="2"/>
</dbReference>
<dbReference type="KEGG" id="kvl:KVU_0342"/>
<dbReference type="Pfam" id="PF00535">
    <property type="entry name" value="Glycos_transf_2"/>
    <property type="match status" value="1"/>
</dbReference>
<sequence>MVRGALDLFDTLPIVIIGPDGDGDWAADLALSPEDAGRITWLAQPIAASHDIFRDGDLLFVVGADVLDGTCGMMPAKYRLDLMQTAEQAGVPVYAHCSFRSDVAPEILAQIDRLKHAVFLLRDGLSMQNFERQTARRGHAFSDMSFFYRQGRDTPRAVALRDSISALSKPIIGLNFAEHSFRSFSDTHDTAARGAFVAAVLTQIVDANPTASFVLLSNDRRRFENHPPDDDYSDMAAKWITTTLAPSRFVQVGRASHYADNIALLASCDLLVTGRMHLALAAMRAGTMPLVVMGQGKGYTSIDKMRGAFLTHLGSDMGVVDDLAQVGAISAALLAQGARALHDYNSALEAKSNREKSDLLANIAERTEHMFEMSPDEHTARNAYRMSIIEKLESELAIARQDQAALEAARQAHDALQRAYDTIMQERAEIVQTAAAQQAELQAALELAELKFTAADEFLKETRAGHADVISDLARAGAHIAESARRAEAQPLRMLKRRLRYGLTKLLLRAEGRMSQARAERLRRSLAKRKPKRHIEMWQAAVLRAGGHHPAIAQQHQLAGDGQGVIAPSSMSLRKILVADYRLPRPDVSAGEKATVGVIADMVAMGYQVTFISTDMQDTAPYRAQLEAIGVEVITATQGYAYANDYIDIHGHKFGTFYFIRVDVAEALLTPARLASPQARIIFHAPDLYFLREERAAAHSKNADDMREAAKTRARESKIMQASDHVVLVSAAEIDYLTDIIPCEKISVVPALYCPVVAEPAGFAARKDIFFLGGFKHLPNISAVKWFVQNVWPKVHAALPDVEFHIVGAEAPGDVVSLGRVPGVRFVGYVADLDPVLAQYRISAAPLLFGAGIKGKVGMAMGAGVPTVMSTIAAEGMSIVDGIHGLVRDDPDAFAEALIALYGDQLLWERLAVNGADLVDQNFSEAANRASVYRMLERARALPVDLYSNFIAASSPAAFPHLPPEVTVDVSIIIPVHDQWALTKAALIAVQRAMKATGITAEVILADDASSDETQQAAQIFPGLRVMRHEENLGFLLNANAAAEKARGQNLLFLNNDTIVLPGWLDAMFATLHAHPDAAIIGAKLLYPDGTIQEVGGALFADGSASCIGRGRSPHDRLFTFDREVDYATGASILVRREFWDEVGGFDARYAPAYCEDSDLAIAARARGYQVWCAAHAQVLHFEHASYGQQITQKPKERATANLVRLVDKWQADLTAHYLPPQTAPMIVAAHAERHASAAAIARRASGKLNILYFSPFPSHPDNHGNQATIQSFGRRFKAMGHKVHFALLRSDMYDENSMAAMKAAWDSLDILPNVHPLGSNGEAIAFDGWYQDGTGEAMRVLCDKYDIDVVFCSYVFQSKLLDYVPEHVLKVIDTHDRMGGRYEMLRANGQPVEFFSCTPEEEGAYLRRADLVGARRAEEAGYFDEVAGRSMSIVLPHVEEARFLDRSFTALNRVGIVASANRINLVIVRDFLNVLAAKYGDNCPFTVELAGQVSGMVKDLPAHEQQVFNRPWLNKLGFVADIKAFYESVDLVISPVTMGTGINVKTVQAMAFGMPLLSTRVGIKGIETGDPLHGHETLTDLVEALDGLVAQPSELQRLAAVSRARYLLFLADTDASFEALLQHPKLTGQ</sequence>
<evidence type="ECO:0000313" key="3">
    <source>
        <dbReference type="EMBL" id="AEM40181.1"/>
    </source>
</evidence>
<dbReference type="CDD" id="cd04186">
    <property type="entry name" value="GT_2_like_c"/>
    <property type="match status" value="1"/>
</dbReference>
<dbReference type="eggNOG" id="COG1216">
    <property type="taxonomic scope" value="Bacteria"/>
</dbReference>
<organism evidence="3 4">
    <name type="scientific">Ketogulonicigenium vulgare (strain WSH-001)</name>
    <dbReference type="NCBI Taxonomy" id="759362"/>
    <lineage>
        <taxon>Bacteria</taxon>
        <taxon>Pseudomonadati</taxon>
        <taxon>Pseudomonadota</taxon>
        <taxon>Alphaproteobacteria</taxon>
        <taxon>Rhodobacterales</taxon>
        <taxon>Roseobacteraceae</taxon>
        <taxon>Ketogulonicigenium</taxon>
    </lineage>
</organism>
<evidence type="ECO:0000313" key="4">
    <source>
        <dbReference type="Proteomes" id="UP000000692"/>
    </source>
</evidence>
<protein>
    <submittedName>
        <fullName evidence="3">Glycosyl transferase group 1</fullName>
    </submittedName>
</protein>
<dbReference type="eggNOG" id="COG0438">
    <property type="taxonomic scope" value="Bacteria"/>
</dbReference>
<dbReference type="eggNOG" id="COG2327">
    <property type="taxonomic scope" value="Bacteria"/>
</dbReference>
<feature type="coiled-coil region" evidence="1">
    <location>
        <begin position="389"/>
        <end position="451"/>
    </location>
</feature>
<dbReference type="SUPFAM" id="SSF53448">
    <property type="entry name" value="Nucleotide-diphospho-sugar transferases"/>
    <property type="match status" value="1"/>
</dbReference>
<gene>
    <name evidence="3" type="ordered locus">KVU_0342</name>
</gene>
<dbReference type="Gene3D" id="3.40.50.2000">
    <property type="entry name" value="Glycogen Phosphorylase B"/>
    <property type="match status" value="2"/>
</dbReference>
<dbReference type="PANTHER" id="PTHR43179:SF7">
    <property type="entry name" value="RHAMNOSYLTRANSFERASE WBBL"/>
    <property type="match status" value="1"/>
</dbReference>
<feature type="domain" description="Glycosyltransferase 2-like" evidence="2">
    <location>
        <begin position="971"/>
        <end position="1099"/>
    </location>
</feature>
<dbReference type="HOGENOM" id="CLU_241752_0_0_5"/>
<dbReference type="InterPro" id="IPR029044">
    <property type="entry name" value="Nucleotide-diphossugar_trans"/>
</dbReference>
<dbReference type="PANTHER" id="PTHR43179">
    <property type="entry name" value="RHAMNOSYLTRANSFERASE WBBL"/>
    <property type="match status" value="1"/>
</dbReference>
<dbReference type="PATRIC" id="fig|759362.5.peg.358"/>
<proteinExistence type="predicted"/>
<dbReference type="Proteomes" id="UP000000692">
    <property type="component" value="Chromosome"/>
</dbReference>
<accession>F9Y9S9</accession>
<reference evidence="3 4" key="1">
    <citation type="journal article" date="2011" name="J. Bacteriol.">
        <title>Complete genome sequence of the industrial strain Ketogulonicigenium vulgare WSH-001.</title>
        <authorList>
            <person name="Liu L."/>
            <person name="Li Y."/>
            <person name="Zhang J."/>
            <person name="Zhou Z."/>
            <person name="Liu J."/>
            <person name="Li X."/>
            <person name="Zhou J."/>
            <person name="Du G."/>
            <person name="Wang L."/>
            <person name="Chen J."/>
        </authorList>
    </citation>
    <scope>NUCLEOTIDE SEQUENCE [LARGE SCALE GENOMIC DNA]</scope>
    <source>
        <strain evidence="3 4">WSH-001</strain>
    </source>
</reference>